<evidence type="ECO:0000256" key="4">
    <source>
        <dbReference type="ARBA" id="ARBA00022741"/>
    </source>
</evidence>
<keyword evidence="5 11" id="KW-0418">Kinase</keyword>
<proteinExistence type="inferred from homology"/>
<name>A0A7X0AVV6_9PROT</name>
<dbReference type="CDD" id="cd14014">
    <property type="entry name" value="STKc_PknB_like"/>
    <property type="match status" value="1"/>
</dbReference>
<evidence type="ECO:0000256" key="5">
    <source>
        <dbReference type="ARBA" id="ARBA00022777"/>
    </source>
</evidence>
<feature type="transmembrane region" description="Helical" evidence="9">
    <location>
        <begin position="315"/>
        <end position="335"/>
    </location>
</feature>
<evidence type="ECO:0000256" key="9">
    <source>
        <dbReference type="SAM" id="Phobius"/>
    </source>
</evidence>
<feature type="repeat" description="TPR" evidence="7">
    <location>
        <begin position="563"/>
        <end position="596"/>
    </location>
</feature>
<protein>
    <recommendedName>
        <fullName evidence="2">non-specific serine/threonine protein kinase</fullName>
        <ecNumber evidence="2">2.7.11.1</ecNumber>
    </recommendedName>
</protein>
<dbReference type="EMBL" id="JACIIZ010000004">
    <property type="protein sequence ID" value="MBB6251074.1"/>
    <property type="molecule type" value="Genomic_DNA"/>
</dbReference>
<keyword evidence="7" id="KW-0802">TPR repeat</keyword>
<keyword evidence="6 8" id="KW-0067">ATP-binding</keyword>
<keyword evidence="12" id="KW-1185">Reference proteome</keyword>
<evidence type="ECO:0000256" key="1">
    <source>
        <dbReference type="ARBA" id="ARBA00010886"/>
    </source>
</evidence>
<organism evidence="11 12">
    <name type="scientific">Nitrospirillum iridis</name>
    <dbReference type="NCBI Taxonomy" id="765888"/>
    <lineage>
        <taxon>Bacteria</taxon>
        <taxon>Pseudomonadati</taxon>
        <taxon>Pseudomonadota</taxon>
        <taxon>Alphaproteobacteria</taxon>
        <taxon>Rhodospirillales</taxon>
        <taxon>Azospirillaceae</taxon>
        <taxon>Nitrospirillum</taxon>
    </lineage>
</organism>
<dbReference type="Gene3D" id="1.10.510.10">
    <property type="entry name" value="Transferase(Phosphotransferase) domain 1"/>
    <property type="match status" value="1"/>
</dbReference>
<dbReference type="InterPro" id="IPR011009">
    <property type="entry name" value="Kinase-like_dom_sf"/>
</dbReference>
<evidence type="ECO:0000256" key="7">
    <source>
        <dbReference type="PROSITE-ProRule" id="PRU00339"/>
    </source>
</evidence>
<dbReference type="InterPro" id="IPR000719">
    <property type="entry name" value="Prot_kinase_dom"/>
</dbReference>
<dbReference type="PANTHER" id="PTHR43671:SF13">
    <property type="entry name" value="SERINE_THREONINE-PROTEIN KINASE NEK2"/>
    <property type="match status" value="1"/>
</dbReference>
<gene>
    <name evidence="11" type="ORF">FHS74_001619</name>
</gene>
<dbReference type="SMART" id="SM00028">
    <property type="entry name" value="TPR"/>
    <property type="match status" value="5"/>
</dbReference>
<keyword evidence="4 8" id="KW-0547">Nucleotide-binding</keyword>
<keyword evidence="9" id="KW-0472">Membrane</keyword>
<feature type="domain" description="Protein kinase" evidence="10">
    <location>
        <begin position="12"/>
        <end position="270"/>
    </location>
</feature>
<dbReference type="EC" id="2.7.11.1" evidence="2"/>
<dbReference type="InterPro" id="IPR008271">
    <property type="entry name" value="Ser/Thr_kinase_AS"/>
</dbReference>
<feature type="binding site" evidence="8">
    <location>
        <position position="41"/>
    </location>
    <ligand>
        <name>ATP</name>
        <dbReference type="ChEBI" id="CHEBI:30616"/>
    </ligand>
</feature>
<dbReference type="InterPro" id="IPR019734">
    <property type="entry name" value="TPR_rpt"/>
</dbReference>
<feature type="repeat" description="TPR" evidence="7">
    <location>
        <begin position="496"/>
        <end position="529"/>
    </location>
</feature>
<dbReference type="InterPro" id="IPR017441">
    <property type="entry name" value="Protein_kinase_ATP_BS"/>
</dbReference>
<dbReference type="RefSeq" id="WP_184799281.1">
    <property type="nucleotide sequence ID" value="NZ_JACIIZ010000004.1"/>
</dbReference>
<dbReference type="SUPFAM" id="SSF56112">
    <property type="entry name" value="Protein kinase-like (PK-like)"/>
    <property type="match status" value="1"/>
</dbReference>
<dbReference type="InterPro" id="IPR050660">
    <property type="entry name" value="NEK_Ser/Thr_kinase"/>
</dbReference>
<dbReference type="Gene3D" id="1.25.40.10">
    <property type="entry name" value="Tetratricopeptide repeat domain"/>
    <property type="match status" value="3"/>
</dbReference>
<evidence type="ECO:0000313" key="11">
    <source>
        <dbReference type="EMBL" id="MBB6251074.1"/>
    </source>
</evidence>
<dbReference type="PANTHER" id="PTHR43671">
    <property type="entry name" value="SERINE/THREONINE-PROTEIN KINASE NEK"/>
    <property type="match status" value="1"/>
</dbReference>
<evidence type="ECO:0000313" key="12">
    <source>
        <dbReference type="Proteomes" id="UP000539175"/>
    </source>
</evidence>
<accession>A0A7X0AVV6</accession>
<dbReference type="PROSITE" id="PS00107">
    <property type="entry name" value="PROTEIN_KINASE_ATP"/>
    <property type="match status" value="1"/>
</dbReference>
<evidence type="ECO:0000256" key="6">
    <source>
        <dbReference type="ARBA" id="ARBA00022840"/>
    </source>
</evidence>
<evidence type="ECO:0000256" key="2">
    <source>
        <dbReference type="ARBA" id="ARBA00012513"/>
    </source>
</evidence>
<sequence length="738" mass="79447">MLAHKISKISKYEIGPVIGSGSYGTVVQATDRVLNRTVALKILRPGDSSAGDLKRHLREARALARLQHPNIVAIFDLEQDGDQTFLAMEHIEGETLALRLARGPLALDVALDMAAQLADALAAAHGQGVVHADLKPGNVILDRADRPRLVDFGLARLSAPSAQDTLAAATEAEGLRGTVAYMAPELFMGAAPDTRTDIFAFGALVFEMLGGRRAFDAPSDGAVMQRILNGRPERLSAAVPPAVCDLVERMLAADPAARPPAMDQVRDTLRAAGRGAAAPPPAARWRWPTAPVHRLLRRLVAAAPGLGQPRARRRLWAAGGLAGLLLAAVLGLVAAQGGLNRPPAPPSLQSMIAAAMDRLYHSEDKGAIDAAVSGFQQVLARDSSNAAATAGLSLALFRRYSDQQPDPVILQQADAAARLALSLDDQLALAHVAVGWSEYHANIKDESIRQFQKALILEEGSVFAIEGLSSIYKANGLLGSAIETLRNGLEKHPDYSEFYFKLGAIYFSQTAYAQAEAMFRKSVELAPDSAYGYANLSAAQHMQGRTVEAIQTVQRGLRIRPLPQLYNNLGNYFYFLGQYPQAAEAFERLTRVEGYSQHYITWGNLGDAYRWTPGKAAEAGDAYRVALRHLDTLLASTPQDPTYNVKAAFYHAKLGEGAAALPALDRALAGNPTPNVLFNAAVANEVLGRRDQALDLLARARAGGYAASEIDHEPELAQLRLDRRYQLSLIKKDDTGEQ</sequence>
<dbReference type="InterPro" id="IPR011990">
    <property type="entry name" value="TPR-like_helical_dom_sf"/>
</dbReference>
<comment type="similarity">
    <text evidence="1">Belongs to the protein kinase superfamily. NEK Ser/Thr protein kinase family. NIMA subfamily.</text>
</comment>
<dbReference type="Pfam" id="PF13432">
    <property type="entry name" value="TPR_16"/>
    <property type="match status" value="2"/>
</dbReference>
<dbReference type="PROSITE" id="PS50005">
    <property type="entry name" value="TPR"/>
    <property type="match status" value="2"/>
</dbReference>
<dbReference type="GO" id="GO:0005524">
    <property type="term" value="F:ATP binding"/>
    <property type="evidence" value="ECO:0007669"/>
    <property type="project" value="UniProtKB-UniRule"/>
</dbReference>
<keyword evidence="9" id="KW-1133">Transmembrane helix</keyword>
<dbReference type="SUPFAM" id="SSF48452">
    <property type="entry name" value="TPR-like"/>
    <property type="match status" value="1"/>
</dbReference>
<dbReference type="Proteomes" id="UP000539175">
    <property type="component" value="Unassembled WGS sequence"/>
</dbReference>
<dbReference type="SMART" id="SM00220">
    <property type="entry name" value="S_TKc"/>
    <property type="match status" value="1"/>
</dbReference>
<dbReference type="AlphaFoldDB" id="A0A7X0AVV6"/>
<dbReference type="Pfam" id="PF00069">
    <property type="entry name" value="Pkinase"/>
    <property type="match status" value="1"/>
</dbReference>
<keyword evidence="9" id="KW-0812">Transmembrane</keyword>
<dbReference type="PROSITE" id="PS00108">
    <property type="entry name" value="PROTEIN_KINASE_ST"/>
    <property type="match status" value="1"/>
</dbReference>
<evidence type="ECO:0000256" key="8">
    <source>
        <dbReference type="PROSITE-ProRule" id="PRU10141"/>
    </source>
</evidence>
<keyword evidence="3 11" id="KW-0808">Transferase</keyword>
<comment type="caution">
    <text evidence="11">The sequence shown here is derived from an EMBL/GenBank/DDBJ whole genome shotgun (WGS) entry which is preliminary data.</text>
</comment>
<dbReference type="GO" id="GO:0004674">
    <property type="term" value="F:protein serine/threonine kinase activity"/>
    <property type="evidence" value="ECO:0007669"/>
    <property type="project" value="UniProtKB-EC"/>
</dbReference>
<dbReference type="PROSITE" id="PS50011">
    <property type="entry name" value="PROTEIN_KINASE_DOM"/>
    <property type="match status" value="1"/>
</dbReference>
<evidence type="ECO:0000256" key="3">
    <source>
        <dbReference type="ARBA" id="ARBA00022679"/>
    </source>
</evidence>
<evidence type="ECO:0000259" key="10">
    <source>
        <dbReference type="PROSITE" id="PS50011"/>
    </source>
</evidence>
<reference evidence="11 12" key="1">
    <citation type="submission" date="2020-08" db="EMBL/GenBank/DDBJ databases">
        <title>Genomic Encyclopedia of Type Strains, Phase IV (KMG-IV): sequencing the most valuable type-strain genomes for metagenomic binning, comparative biology and taxonomic classification.</title>
        <authorList>
            <person name="Goeker M."/>
        </authorList>
    </citation>
    <scope>NUCLEOTIDE SEQUENCE [LARGE SCALE GENOMIC DNA]</scope>
    <source>
        <strain evidence="11 12">DSM 22198</strain>
    </source>
</reference>